<dbReference type="KEGG" id="aswu:HUW51_03550"/>
<keyword evidence="8" id="KW-1185">Reference proteome</keyword>
<gene>
    <name evidence="7" type="ORF">HUW51_03550</name>
</gene>
<dbReference type="Pfam" id="PF04932">
    <property type="entry name" value="Wzy_C"/>
    <property type="match status" value="1"/>
</dbReference>
<dbReference type="EMBL" id="CP055156">
    <property type="protein sequence ID" value="QNF31838.1"/>
    <property type="molecule type" value="Genomic_DNA"/>
</dbReference>
<evidence type="ECO:0000259" key="6">
    <source>
        <dbReference type="Pfam" id="PF04932"/>
    </source>
</evidence>
<feature type="transmembrane region" description="Helical" evidence="5">
    <location>
        <begin position="99"/>
        <end position="117"/>
    </location>
</feature>
<organism evidence="7 8">
    <name type="scientific">Adhaeribacter swui</name>
    <dbReference type="NCBI Taxonomy" id="2086471"/>
    <lineage>
        <taxon>Bacteria</taxon>
        <taxon>Pseudomonadati</taxon>
        <taxon>Bacteroidota</taxon>
        <taxon>Cytophagia</taxon>
        <taxon>Cytophagales</taxon>
        <taxon>Hymenobacteraceae</taxon>
        <taxon>Adhaeribacter</taxon>
    </lineage>
</organism>
<dbReference type="PANTHER" id="PTHR37422:SF13">
    <property type="entry name" value="LIPOPOLYSACCHARIDE BIOSYNTHESIS PROTEIN PA4999-RELATED"/>
    <property type="match status" value="1"/>
</dbReference>
<sequence>MRTAVTKPWTLFEPQDSRTQRLYFGLCALFLIGLFFSRALITAVPVALLILALTANDFSQKFKILIKNWSALGLAAIYGLLLVSIIYTQDAHNWGKQVYRYAGLFLFPVAGGLLPPLRAKQIYILLYFYLLLTTIITIGTMGQYFSNIQAYNELITHSQNPPTINRIFHIHFGVMMTLSIFFAVYIYRAPWVFWQKKEKYLALLCALILVTSMHILAYRTGLLALYVTLIFKIFWFIKTKKKYLLGVGLLAILFTVPVVAYFSLESVRFRVENTRTDISRYVQHQDINYYSIAQRLAAWETAFAVIKKNALVGVGLADVKMEMRNQYAVQDFNLKKENQVMIHNQYLHILMGSGIIGLILFLGVLLYPFYKLQGLQDWCLSAFLLTCGTAMLVDSFFELQRGLNLFAFFYLLLIVQKEQRVLTQNRFGVNEKGAPVTIK</sequence>
<feature type="transmembrane region" description="Helical" evidence="5">
    <location>
        <begin position="346"/>
        <end position="367"/>
    </location>
</feature>
<proteinExistence type="predicted"/>
<feature type="transmembrane region" description="Helical" evidence="5">
    <location>
        <begin position="244"/>
        <end position="264"/>
    </location>
</feature>
<dbReference type="GO" id="GO:0016020">
    <property type="term" value="C:membrane"/>
    <property type="evidence" value="ECO:0007669"/>
    <property type="project" value="UniProtKB-SubCell"/>
</dbReference>
<evidence type="ECO:0000256" key="5">
    <source>
        <dbReference type="SAM" id="Phobius"/>
    </source>
</evidence>
<dbReference type="RefSeq" id="WP_185272621.1">
    <property type="nucleotide sequence ID" value="NZ_CP055156.1"/>
</dbReference>
<reference evidence="7 8" key="1">
    <citation type="journal article" date="2018" name="Int. J. Syst. Evol. Microbiol.">
        <title>Adhaeribacter swui sp. nov., isolated from wet mud.</title>
        <authorList>
            <person name="Kim D.U."/>
            <person name="Kim K.W."/>
            <person name="Kang M.S."/>
            <person name="Kim J.Y."/>
            <person name="Jang J.H."/>
            <person name="Kim M.K."/>
        </authorList>
    </citation>
    <scope>NUCLEOTIDE SEQUENCE [LARGE SCALE GENOMIC DNA]</scope>
    <source>
        <strain evidence="7 8">KCTC 52873</strain>
    </source>
</reference>
<keyword evidence="7" id="KW-0436">Ligase</keyword>
<dbReference type="PANTHER" id="PTHR37422">
    <property type="entry name" value="TEICHURONIC ACID BIOSYNTHESIS PROTEIN TUAE"/>
    <property type="match status" value="1"/>
</dbReference>
<dbReference type="InterPro" id="IPR007016">
    <property type="entry name" value="O-antigen_ligase-rel_domated"/>
</dbReference>
<dbReference type="InterPro" id="IPR051533">
    <property type="entry name" value="WaaL-like"/>
</dbReference>
<feature type="transmembrane region" description="Helical" evidence="5">
    <location>
        <begin position="166"/>
        <end position="187"/>
    </location>
</feature>
<feature type="transmembrane region" description="Helical" evidence="5">
    <location>
        <begin position="124"/>
        <end position="146"/>
    </location>
</feature>
<feature type="transmembrane region" description="Helical" evidence="5">
    <location>
        <begin position="65"/>
        <end position="87"/>
    </location>
</feature>
<comment type="subcellular location">
    <subcellularLocation>
        <location evidence="1">Membrane</location>
        <topology evidence="1">Multi-pass membrane protein</topology>
    </subcellularLocation>
</comment>
<evidence type="ECO:0000313" key="7">
    <source>
        <dbReference type="EMBL" id="QNF31838.1"/>
    </source>
</evidence>
<keyword evidence="4 5" id="KW-0472">Membrane</keyword>
<evidence type="ECO:0000256" key="1">
    <source>
        <dbReference type="ARBA" id="ARBA00004141"/>
    </source>
</evidence>
<accession>A0A7G7G3V4</accession>
<feature type="transmembrane region" description="Helical" evidence="5">
    <location>
        <begin position="22"/>
        <end position="53"/>
    </location>
</feature>
<dbReference type="Proteomes" id="UP000515237">
    <property type="component" value="Chromosome"/>
</dbReference>
<evidence type="ECO:0000256" key="3">
    <source>
        <dbReference type="ARBA" id="ARBA00022989"/>
    </source>
</evidence>
<protein>
    <submittedName>
        <fullName evidence="7">O-antigen ligase family protein</fullName>
    </submittedName>
</protein>
<keyword evidence="2 5" id="KW-0812">Transmembrane</keyword>
<dbReference type="GO" id="GO:0016874">
    <property type="term" value="F:ligase activity"/>
    <property type="evidence" value="ECO:0007669"/>
    <property type="project" value="UniProtKB-KW"/>
</dbReference>
<evidence type="ECO:0000256" key="2">
    <source>
        <dbReference type="ARBA" id="ARBA00022692"/>
    </source>
</evidence>
<dbReference type="AlphaFoldDB" id="A0A7G7G3V4"/>
<feature type="transmembrane region" description="Helical" evidence="5">
    <location>
        <begin position="399"/>
        <end position="416"/>
    </location>
</feature>
<evidence type="ECO:0000256" key="4">
    <source>
        <dbReference type="ARBA" id="ARBA00023136"/>
    </source>
</evidence>
<evidence type="ECO:0000313" key="8">
    <source>
        <dbReference type="Proteomes" id="UP000515237"/>
    </source>
</evidence>
<feature type="domain" description="O-antigen ligase-related" evidence="6">
    <location>
        <begin position="206"/>
        <end position="362"/>
    </location>
</feature>
<keyword evidence="3 5" id="KW-1133">Transmembrane helix</keyword>
<name>A0A7G7G3V4_9BACT</name>
<feature type="transmembrane region" description="Helical" evidence="5">
    <location>
        <begin position="199"/>
        <end position="216"/>
    </location>
</feature>